<keyword evidence="1" id="KW-0812">Transmembrane</keyword>
<dbReference type="AlphaFoldDB" id="A0AAJ0X819"/>
<reference evidence="2" key="2">
    <citation type="journal article" date="2020" name="Microorganisms">
        <title>Osmotic Adaptation and Compatible Solute Biosynthesis of Phototrophic Bacteria as Revealed from Genome Analyses.</title>
        <authorList>
            <person name="Imhoff J.F."/>
            <person name="Rahn T."/>
            <person name="Kunzel S."/>
            <person name="Keller A."/>
            <person name="Neulinger S.C."/>
        </authorList>
    </citation>
    <scope>NUCLEOTIDE SEQUENCE</scope>
    <source>
        <strain evidence="2">DSM 11080</strain>
    </source>
</reference>
<evidence type="ECO:0000313" key="2">
    <source>
        <dbReference type="EMBL" id="MBK1703536.1"/>
    </source>
</evidence>
<comment type="caution">
    <text evidence="2">The sequence shown here is derived from an EMBL/GenBank/DDBJ whole genome shotgun (WGS) entry which is preliminary data.</text>
</comment>
<feature type="transmembrane region" description="Helical" evidence="1">
    <location>
        <begin position="402"/>
        <end position="423"/>
    </location>
</feature>
<sequence length="434" mass="47178">MHVQYGLFNAEVWVDQVSLILAERIEQFELNETNRPQIKRNIEIVLDRLLQEIEQVLRRRNAEGSGWLDRLQGSLRQGVQDWLVDFDRLRARVPLYADAVLDELDRPQTRAEIQRSLTQALEQAAGATFSRIDRTPIEQIVEAHGCPQAEACAGELASKADDRRRQAQIAALVTLSCSALLFLINLPAWRSASNAQTGAQTGIQTGIQTGAQTDTQTVARSAVQAAADPEPHPLAMAPETLALLTGATLLLLGAGVMTPMIEIEARIDQLSLTLLGEPVTFTDQVLYFQSKSILDVVQVLAATGAADMLLVAVLVVLFSLIFPAAKVLAGVAYYGDFGNARGHGWVRFFALRSGKWSMADVLVVAIFMAYIGFDGLIASQLAELGGAAGERVTLLSTNGTQLQLGFFLFLAFVLASLVLSSLLEARAPTPRSKR</sequence>
<gene>
    <name evidence="2" type="ORF">CKO40_02935</name>
</gene>
<accession>A0AAJ0X819</accession>
<keyword evidence="1" id="KW-1133">Transmembrane helix</keyword>
<evidence type="ECO:0000313" key="3">
    <source>
        <dbReference type="Proteomes" id="UP001296776"/>
    </source>
</evidence>
<evidence type="ECO:0008006" key="4">
    <source>
        <dbReference type="Google" id="ProtNLM"/>
    </source>
</evidence>
<feature type="transmembrane region" description="Helical" evidence="1">
    <location>
        <begin position="169"/>
        <end position="189"/>
    </location>
</feature>
<feature type="transmembrane region" description="Helical" evidence="1">
    <location>
        <begin position="240"/>
        <end position="258"/>
    </location>
</feature>
<dbReference type="Proteomes" id="UP001296776">
    <property type="component" value="Unassembled WGS sequence"/>
</dbReference>
<proteinExistence type="predicted"/>
<name>A0AAJ0X819_9GAMM</name>
<feature type="transmembrane region" description="Helical" evidence="1">
    <location>
        <begin position="308"/>
        <end position="335"/>
    </location>
</feature>
<protein>
    <recommendedName>
        <fullName evidence="4">Paraquat-inducible protein A</fullName>
    </recommendedName>
</protein>
<keyword evidence="1" id="KW-0472">Membrane</keyword>
<feature type="transmembrane region" description="Helical" evidence="1">
    <location>
        <begin position="356"/>
        <end position="382"/>
    </location>
</feature>
<dbReference type="Pfam" id="PF04403">
    <property type="entry name" value="PqiA"/>
    <property type="match status" value="1"/>
</dbReference>
<dbReference type="EMBL" id="NRSJ01000003">
    <property type="protein sequence ID" value="MBK1703536.1"/>
    <property type="molecule type" value="Genomic_DNA"/>
</dbReference>
<evidence type="ECO:0000256" key="1">
    <source>
        <dbReference type="SAM" id="Phobius"/>
    </source>
</evidence>
<keyword evidence="3" id="KW-1185">Reference proteome</keyword>
<reference evidence="2" key="1">
    <citation type="submission" date="2017-08" db="EMBL/GenBank/DDBJ databases">
        <authorList>
            <person name="Imhoff J.F."/>
            <person name="Rahn T."/>
            <person name="Kuenzel S."/>
            <person name="Neulinger S.C."/>
        </authorList>
    </citation>
    <scope>NUCLEOTIDE SEQUENCE</scope>
    <source>
        <strain evidence="2">DSM 11080</strain>
    </source>
</reference>
<organism evidence="2 3">
    <name type="scientific">Halochromatium glycolicum</name>
    <dbReference type="NCBI Taxonomy" id="85075"/>
    <lineage>
        <taxon>Bacteria</taxon>
        <taxon>Pseudomonadati</taxon>
        <taxon>Pseudomonadota</taxon>
        <taxon>Gammaproteobacteria</taxon>
        <taxon>Chromatiales</taxon>
        <taxon>Chromatiaceae</taxon>
        <taxon>Halochromatium</taxon>
    </lineage>
</organism>
<dbReference type="InterPro" id="IPR007498">
    <property type="entry name" value="PqiA-like"/>
</dbReference>